<comment type="caution">
    <text evidence="10">The sequence shown here is derived from an EMBL/GenBank/DDBJ whole genome shotgun (WGS) entry which is preliminary data.</text>
</comment>
<dbReference type="GO" id="GO:0098771">
    <property type="term" value="P:inorganic ion homeostasis"/>
    <property type="evidence" value="ECO:0007669"/>
    <property type="project" value="UniProtKB-ARBA"/>
</dbReference>
<protein>
    <submittedName>
        <fullName evidence="10">Cation efflux protein</fullName>
    </submittedName>
</protein>
<keyword evidence="6" id="KW-0406">Ion transport</keyword>
<evidence type="ECO:0000256" key="3">
    <source>
        <dbReference type="ARBA" id="ARBA00022448"/>
    </source>
</evidence>
<evidence type="ECO:0000259" key="9">
    <source>
        <dbReference type="Pfam" id="PF01545"/>
    </source>
</evidence>
<evidence type="ECO:0000313" key="11">
    <source>
        <dbReference type="Proteomes" id="UP001149954"/>
    </source>
</evidence>
<dbReference type="Gene3D" id="1.20.1510.10">
    <property type="entry name" value="Cation efflux protein transmembrane domain"/>
    <property type="match status" value="1"/>
</dbReference>
<dbReference type="InterPro" id="IPR058533">
    <property type="entry name" value="Cation_efflux_TM"/>
</dbReference>
<evidence type="ECO:0000256" key="6">
    <source>
        <dbReference type="ARBA" id="ARBA00023065"/>
    </source>
</evidence>
<dbReference type="InterPro" id="IPR027469">
    <property type="entry name" value="Cation_efflux_TMD_sf"/>
</dbReference>
<dbReference type="InterPro" id="IPR002524">
    <property type="entry name" value="Cation_efflux"/>
</dbReference>
<evidence type="ECO:0000256" key="2">
    <source>
        <dbReference type="ARBA" id="ARBA00008873"/>
    </source>
</evidence>
<keyword evidence="5" id="KW-1133">Transmembrane helix</keyword>
<dbReference type="AlphaFoldDB" id="A0A9W9XZ80"/>
<dbReference type="PANTHER" id="PTHR43840">
    <property type="entry name" value="MITOCHONDRIAL METAL TRANSPORTER 1-RELATED"/>
    <property type="match status" value="1"/>
</dbReference>
<reference evidence="10" key="2">
    <citation type="journal article" date="2023" name="IMA Fungus">
        <title>Comparative genomic study of the Penicillium genus elucidates a diverse pangenome and 15 lateral gene transfer events.</title>
        <authorList>
            <person name="Petersen C."/>
            <person name="Sorensen T."/>
            <person name="Nielsen M.R."/>
            <person name="Sondergaard T.E."/>
            <person name="Sorensen J.L."/>
            <person name="Fitzpatrick D.A."/>
            <person name="Frisvad J.C."/>
            <person name="Nielsen K.L."/>
        </authorList>
    </citation>
    <scope>NUCLEOTIDE SEQUENCE</scope>
    <source>
        <strain evidence="10">IBT 29495</strain>
    </source>
</reference>
<dbReference type="OrthoDB" id="435980at2759"/>
<keyword evidence="11" id="KW-1185">Reference proteome</keyword>
<feature type="region of interest" description="Disordered" evidence="8">
    <location>
        <begin position="61"/>
        <end position="85"/>
    </location>
</feature>
<dbReference type="NCBIfam" id="TIGR01297">
    <property type="entry name" value="CDF"/>
    <property type="match status" value="1"/>
</dbReference>
<evidence type="ECO:0000313" key="10">
    <source>
        <dbReference type="EMBL" id="KAJ5512902.1"/>
    </source>
</evidence>
<keyword evidence="4" id="KW-0812">Transmembrane</keyword>
<dbReference type="GO" id="GO:0005739">
    <property type="term" value="C:mitochondrion"/>
    <property type="evidence" value="ECO:0007669"/>
    <property type="project" value="UniProtKB-ARBA"/>
</dbReference>
<dbReference type="GO" id="GO:0030003">
    <property type="term" value="P:intracellular monoatomic cation homeostasis"/>
    <property type="evidence" value="ECO:0007669"/>
    <property type="project" value="UniProtKB-ARBA"/>
</dbReference>
<evidence type="ECO:0000256" key="1">
    <source>
        <dbReference type="ARBA" id="ARBA00004141"/>
    </source>
</evidence>
<dbReference type="InterPro" id="IPR050291">
    <property type="entry name" value="CDF_Transporter"/>
</dbReference>
<dbReference type="Pfam" id="PF01545">
    <property type="entry name" value="Cation_efflux"/>
    <property type="match status" value="1"/>
</dbReference>
<dbReference type="Gene3D" id="3.30.70.1350">
    <property type="entry name" value="Cation efflux protein, cytoplasmic domain"/>
    <property type="match status" value="1"/>
</dbReference>
<dbReference type="PANTHER" id="PTHR43840:SF15">
    <property type="entry name" value="MITOCHONDRIAL METAL TRANSPORTER 1-RELATED"/>
    <property type="match status" value="1"/>
</dbReference>
<dbReference type="GO" id="GO:0008324">
    <property type="term" value="F:monoatomic cation transmembrane transporter activity"/>
    <property type="evidence" value="ECO:0007669"/>
    <property type="project" value="InterPro"/>
</dbReference>
<dbReference type="EMBL" id="JAPWDS010000002">
    <property type="protein sequence ID" value="KAJ5512902.1"/>
    <property type="molecule type" value="Genomic_DNA"/>
</dbReference>
<dbReference type="Proteomes" id="UP001149954">
    <property type="component" value="Unassembled WGS sequence"/>
</dbReference>
<comment type="similarity">
    <text evidence="2">Belongs to the cation diffusion facilitator (CDF) transporter (TC 2.A.4) family. SLC30A subfamily.</text>
</comment>
<keyword evidence="3" id="KW-0813">Transport</keyword>
<keyword evidence="7" id="KW-0472">Membrane</keyword>
<evidence type="ECO:0000256" key="5">
    <source>
        <dbReference type="ARBA" id="ARBA00022989"/>
    </source>
</evidence>
<comment type="subcellular location">
    <subcellularLocation>
        <location evidence="1">Membrane</location>
        <topology evidence="1">Multi-pass membrane protein</topology>
    </subcellularLocation>
</comment>
<sequence>MPLTQPLCRLRPLHLRISSFRSLTAQRRILTSAPFIKDASSFLFHSRPRSIPRPATSFTMTQTRGHGHSHGHGHGHHHHHDNTYLTSTNKRDAGVRITRIGLVANLCMAIGKFIGGYVFHSQALIADAYHALTDLVSDFLTLGTVAWSLKPPSERFPNGYGKIESIGALGVSGLLLCGGVFMGLNAGQVLLAQFYPDVAETVAHSGILGHGHSHSHGPIGPSIHAAWIAAGSIVVKEWLYHATMKVAEERKSSVLASNAVHHRIDSLTSIVALFTIGGSYVFQDATWLDPVGGVLISLMVIKAGWGNTRISLLELADTTVDEDIRHSVEDAASKALEDLEDGHEVIVRDVQGMKSGQNYLMDIELAVPGAWAISRSRHIEEAVRTAVGSGVRGVKRIKVRFIPAEAQDLTFSDEFVAQDISGDPETVQDRKRQ</sequence>
<dbReference type="FunFam" id="1.20.1510.10:FF:000013">
    <property type="entry name" value="Cation efflux family protein"/>
    <property type="match status" value="1"/>
</dbReference>
<gene>
    <name evidence="10" type="ORF">N7463_002454</name>
</gene>
<evidence type="ECO:0000256" key="8">
    <source>
        <dbReference type="SAM" id="MobiDB-lite"/>
    </source>
</evidence>
<evidence type="ECO:0000256" key="4">
    <source>
        <dbReference type="ARBA" id="ARBA00022692"/>
    </source>
</evidence>
<accession>A0A9W9XZ80</accession>
<name>A0A9W9XZ80_9EURO</name>
<reference evidence="10" key="1">
    <citation type="submission" date="2022-12" db="EMBL/GenBank/DDBJ databases">
        <authorList>
            <person name="Petersen C."/>
        </authorList>
    </citation>
    <scope>NUCLEOTIDE SEQUENCE</scope>
    <source>
        <strain evidence="10">IBT 29495</strain>
    </source>
</reference>
<evidence type="ECO:0000256" key="7">
    <source>
        <dbReference type="ARBA" id="ARBA00023136"/>
    </source>
</evidence>
<dbReference type="FunFam" id="3.30.70.1350:FF:000010">
    <property type="entry name" value="Cation efflux family protein, putative"/>
    <property type="match status" value="1"/>
</dbReference>
<dbReference type="SUPFAM" id="SSF161111">
    <property type="entry name" value="Cation efflux protein transmembrane domain-like"/>
    <property type="match status" value="1"/>
</dbReference>
<feature type="domain" description="Cation efflux protein transmembrane" evidence="9">
    <location>
        <begin position="100"/>
        <end position="315"/>
    </location>
</feature>
<organism evidence="10 11">
    <name type="scientific">Penicillium fimorum</name>
    <dbReference type="NCBI Taxonomy" id="1882269"/>
    <lineage>
        <taxon>Eukaryota</taxon>
        <taxon>Fungi</taxon>
        <taxon>Dikarya</taxon>
        <taxon>Ascomycota</taxon>
        <taxon>Pezizomycotina</taxon>
        <taxon>Eurotiomycetes</taxon>
        <taxon>Eurotiomycetidae</taxon>
        <taxon>Eurotiales</taxon>
        <taxon>Aspergillaceae</taxon>
        <taxon>Penicillium</taxon>
    </lineage>
</organism>
<dbReference type="InterPro" id="IPR036837">
    <property type="entry name" value="Cation_efflux_CTD_sf"/>
</dbReference>
<dbReference type="GO" id="GO:0016020">
    <property type="term" value="C:membrane"/>
    <property type="evidence" value="ECO:0007669"/>
    <property type="project" value="UniProtKB-SubCell"/>
</dbReference>
<feature type="compositionally biased region" description="Basic residues" evidence="8">
    <location>
        <begin position="65"/>
        <end position="80"/>
    </location>
</feature>
<proteinExistence type="inferred from homology"/>